<feature type="compositionally biased region" description="Pro residues" evidence="1">
    <location>
        <begin position="170"/>
        <end position="181"/>
    </location>
</feature>
<reference evidence="2" key="1">
    <citation type="submission" date="2019-10" db="EMBL/GenBank/DDBJ databases">
        <authorList>
            <consortium name="DOE Joint Genome Institute"/>
            <person name="Kuo A."/>
            <person name="Miyauchi S."/>
            <person name="Kiss E."/>
            <person name="Drula E."/>
            <person name="Kohler A."/>
            <person name="Sanchez-Garcia M."/>
            <person name="Andreopoulos B."/>
            <person name="Barry K.W."/>
            <person name="Bonito G."/>
            <person name="Buee M."/>
            <person name="Carver A."/>
            <person name="Chen C."/>
            <person name="Cichocki N."/>
            <person name="Clum A."/>
            <person name="Culley D."/>
            <person name="Crous P.W."/>
            <person name="Fauchery L."/>
            <person name="Girlanda M."/>
            <person name="Hayes R."/>
            <person name="Keri Z."/>
            <person name="LaButti K."/>
            <person name="Lipzen A."/>
            <person name="Lombard V."/>
            <person name="Magnuson J."/>
            <person name="Maillard F."/>
            <person name="Morin E."/>
            <person name="Murat C."/>
            <person name="Nolan M."/>
            <person name="Ohm R."/>
            <person name="Pangilinan J."/>
            <person name="Pereira M."/>
            <person name="Perotto S."/>
            <person name="Peter M."/>
            <person name="Riley R."/>
            <person name="Sitrit Y."/>
            <person name="Stielow B."/>
            <person name="Szollosi G."/>
            <person name="Zifcakova L."/>
            <person name="Stursova M."/>
            <person name="Spatafora J.W."/>
            <person name="Tedersoo L."/>
            <person name="Vaario L.-M."/>
            <person name="Yamada A."/>
            <person name="Yan M."/>
            <person name="Wang P."/>
            <person name="Xu J."/>
            <person name="Bruns T."/>
            <person name="Baldrian P."/>
            <person name="Vilgalys R."/>
            <person name="Henrissat B."/>
            <person name="Grigoriev I.V."/>
            <person name="Hibbett D."/>
            <person name="Nagy L.G."/>
            <person name="Martin F.M."/>
        </authorList>
    </citation>
    <scope>NUCLEOTIDE SEQUENCE</scope>
    <source>
        <strain evidence="2">Prilba</strain>
    </source>
</reference>
<comment type="caution">
    <text evidence="2">The sequence shown here is derived from an EMBL/GenBank/DDBJ whole genome shotgun (WGS) entry which is preliminary data.</text>
</comment>
<dbReference type="Proteomes" id="UP000759537">
    <property type="component" value="Unassembled WGS sequence"/>
</dbReference>
<dbReference type="OrthoDB" id="2369050at2759"/>
<dbReference type="AlphaFoldDB" id="A0A9P5N3E4"/>
<organism evidence="2 3">
    <name type="scientific">Russula ochroleuca</name>
    <dbReference type="NCBI Taxonomy" id="152965"/>
    <lineage>
        <taxon>Eukaryota</taxon>
        <taxon>Fungi</taxon>
        <taxon>Dikarya</taxon>
        <taxon>Basidiomycota</taxon>
        <taxon>Agaricomycotina</taxon>
        <taxon>Agaricomycetes</taxon>
        <taxon>Russulales</taxon>
        <taxon>Russulaceae</taxon>
        <taxon>Russula</taxon>
    </lineage>
</organism>
<dbReference type="EMBL" id="WHVB01000003">
    <property type="protein sequence ID" value="KAF8485375.1"/>
    <property type="molecule type" value="Genomic_DNA"/>
</dbReference>
<feature type="compositionally biased region" description="Pro residues" evidence="1">
    <location>
        <begin position="99"/>
        <end position="126"/>
    </location>
</feature>
<accession>A0A9P5N3E4</accession>
<dbReference type="Pfam" id="PF13650">
    <property type="entry name" value="Asp_protease_2"/>
    <property type="match status" value="1"/>
</dbReference>
<name>A0A9P5N3E4_9AGAM</name>
<dbReference type="Gene3D" id="2.40.70.10">
    <property type="entry name" value="Acid Proteases"/>
    <property type="match status" value="1"/>
</dbReference>
<feature type="region of interest" description="Disordered" evidence="1">
    <location>
        <begin position="91"/>
        <end position="210"/>
    </location>
</feature>
<evidence type="ECO:0000256" key="1">
    <source>
        <dbReference type="SAM" id="MobiDB-lite"/>
    </source>
</evidence>
<feature type="region of interest" description="Disordered" evidence="1">
    <location>
        <begin position="410"/>
        <end position="436"/>
    </location>
</feature>
<protein>
    <submittedName>
        <fullName evidence="2">Uncharacterized protein</fullName>
    </submittedName>
</protein>
<proteinExistence type="predicted"/>
<reference evidence="2" key="2">
    <citation type="journal article" date="2020" name="Nat. Commun.">
        <title>Large-scale genome sequencing of mycorrhizal fungi provides insights into the early evolution of symbiotic traits.</title>
        <authorList>
            <person name="Miyauchi S."/>
            <person name="Kiss E."/>
            <person name="Kuo A."/>
            <person name="Drula E."/>
            <person name="Kohler A."/>
            <person name="Sanchez-Garcia M."/>
            <person name="Morin E."/>
            <person name="Andreopoulos B."/>
            <person name="Barry K.W."/>
            <person name="Bonito G."/>
            <person name="Buee M."/>
            <person name="Carver A."/>
            <person name="Chen C."/>
            <person name="Cichocki N."/>
            <person name="Clum A."/>
            <person name="Culley D."/>
            <person name="Crous P.W."/>
            <person name="Fauchery L."/>
            <person name="Girlanda M."/>
            <person name="Hayes R.D."/>
            <person name="Keri Z."/>
            <person name="LaButti K."/>
            <person name="Lipzen A."/>
            <person name="Lombard V."/>
            <person name="Magnuson J."/>
            <person name="Maillard F."/>
            <person name="Murat C."/>
            <person name="Nolan M."/>
            <person name="Ohm R.A."/>
            <person name="Pangilinan J."/>
            <person name="Pereira M.F."/>
            <person name="Perotto S."/>
            <person name="Peter M."/>
            <person name="Pfister S."/>
            <person name="Riley R."/>
            <person name="Sitrit Y."/>
            <person name="Stielow J.B."/>
            <person name="Szollosi G."/>
            <person name="Zifcakova L."/>
            <person name="Stursova M."/>
            <person name="Spatafora J.W."/>
            <person name="Tedersoo L."/>
            <person name="Vaario L.M."/>
            <person name="Yamada A."/>
            <person name="Yan M."/>
            <person name="Wang P."/>
            <person name="Xu J."/>
            <person name="Bruns T."/>
            <person name="Baldrian P."/>
            <person name="Vilgalys R."/>
            <person name="Dunand C."/>
            <person name="Henrissat B."/>
            <person name="Grigoriev I.V."/>
            <person name="Hibbett D."/>
            <person name="Nagy L.G."/>
            <person name="Martin F.M."/>
        </authorList>
    </citation>
    <scope>NUCLEOTIDE SEQUENCE</scope>
    <source>
        <strain evidence="2">Prilba</strain>
    </source>
</reference>
<keyword evidence="3" id="KW-1185">Reference proteome</keyword>
<feature type="compositionally biased region" description="Pro residues" evidence="1">
    <location>
        <begin position="152"/>
        <end position="162"/>
    </location>
</feature>
<dbReference type="CDD" id="cd00303">
    <property type="entry name" value="retropepsin_like"/>
    <property type="match status" value="1"/>
</dbReference>
<feature type="compositionally biased region" description="Polar residues" evidence="1">
    <location>
        <begin position="412"/>
        <end position="431"/>
    </location>
</feature>
<sequence>MEDDASMPMAITLRGNERLGSSLSKIDRSSTITLKQAPLYSFHLHSKVLKGRLCLRSLVIVLNNQRTSQESESRVLARLGPHTFKCARSPAAGLTASPQCPPSPSTPPPTTSSQRPPSPATPPPTTNPQDNSPCRTPEHPPSPNTPEHHPLPITPERPPSPLTPDHHSPPNIPTHPTPPPVLDTDTSYSSDKLDDVPQHQQAPPMANQRATVTHPNMACPPVVSEGEITPEVICEFEYHAKVFFLNVKGELEDSLKVSRILGCFHDSLVCDWVTCEEATLKVLSFPDFLTALRNRWLDSDWEHTLVSQILGSRLNPTKEKFETWALHIQKLNVTLQGTTSHLGDAQLHSQLEAALDEDLRILATEEKANKTEGLLPWIEKVCNIDRKRQTDRKRRREEIEQVLCNQKRLFNPTHTQNAPSLSTATETTSENPYPPHLTQEERRLLQDNDGCFKCRCFFAGHRSDTCTTVLTGKGYKPLTARDAVRAKAAKQNTHTHTVAAVTSTSQTVEDEPSRDLIAAVFPNARPPSNDKDNEDMLNDSLVSVSGPPPLTCEHFLWKCSLIDSPVLTPITALIDSGAHTVLIRLSLVKRLGLQPTPLPTPLRVNVAIANSPRALTHFVTIKPASLDRMFRSKPLHAVVTDDLTMPLILGLPFLVTNRITCNYADRECNVPFGNDVLNLLARPKSTLKIKKTDILAAILQKVRTPAPEHTLLENETELRERFHSVFETLPHVDELPRDPVAQI</sequence>
<dbReference type="InterPro" id="IPR021109">
    <property type="entry name" value="Peptidase_aspartic_dom_sf"/>
</dbReference>
<evidence type="ECO:0000313" key="3">
    <source>
        <dbReference type="Proteomes" id="UP000759537"/>
    </source>
</evidence>
<evidence type="ECO:0000313" key="2">
    <source>
        <dbReference type="EMBL" id="KAF8485375.1"/>
    </source>
</evidence>
<gene>
    <name evidence="2" type="ORF">DFH94DRAFT_689728</name>
</gene>